<accession>A0AA88GIP5</accession>
<dbReference type="Gene3D" id="3.40.50.720">
    <property type="entry name" value="NAD(P)-binding Rossmann-like Domain"/>
    <property type="match status" value="1"/>
</dbReference>
<dbReference type="GeneID" id="68101495"/>
<comment type="similarity">
    <text evidence="2">Belongs to the NAD(P)-dependent epimerase/dehydratase family. Dihydroflavonol-4-reductase subfamily.</text>
</comment>
<dbReference type="GO" id="GO:0016616">
    <property type="term" value="F:oxidoreductase activity, acting on the CH-OH group of donors, NAD or NADP as acceptor"/>
    <property type="evidence" value="ECO:0007669"/>
    <property type="project" value="TreeGrafter"/>
</dbReference>
<dbReference type="SUPFAM" id="SSF51735">
    <property type="entry name" value="NAD(P)-binding Rossmann-fold domains"/>
    <property type="match status" value="1"/>
</dbReference>
<reference evidence="4 5" key="1">
    <citation type="journal article" date="2018" name="BMC Genomics">
        <title>The genome of Naegleria lovaniensis, the basis for a comparative approach to unravel pathogenicity factors of the human pathogenic amoeba N. fowleri.</title>
        <authorList>
            <person name="Liechti N."/>
            <person name="Schurch N."/>
            <person name="Bruggmann R."/>
            <person name="Wittwer M."/>
        </authorList>
    </citation>
    <scope>NUCLEOTIDE SEQUENCE [LARGE SCALE GENOMIC DNA]</scope>
    <source>
        <strain evidence="4 5">ATCC 30569</strain>
    </source>
</reference>
<name>A0AA88GIP5_NAELO</name>
<dbReference type="AlphaFoldDB" id="A0AA88GIP5"/>
<dbReference type="PANTHER" id="PTHR10366:SF564">
    <property type="entry name" value="STEROL-4-ALPHA-CARBOXYLATE 3-DEHYDROGENASE, DECARBOXYLATING"/>
    <property type="match status" value="1"/>
</dbReference>
<dbReference type="RefSeq" id="XP_044544787.1">
    <property type="nucleotide sequence ID" value="XM_044699185.1"/>
</dbReference>
<keyword evidence="1" id="KW-0560">Oxidoreductase</keyword>
<dbReference type="EMBL" id="PYSW02000037">
    <property type="protein sequence ID" value="KAG2377525.1"/>
    <property type="molecule type" value="Genomic_DNA"/>
</dbReference>
<dbReference type="InterPro" id="IPR050425">
    <property type="entry name" value="NAD(P)_dehydrat-like"/>
</dbReference>
<sequence length="409" mass="46635">MIADNTIKECVCVTGANGYLGSHIVRELLETNQFRVIGTIRHDPESTNPTITQKFHHLFQLPNATRENLKLFKADLLEEGSFDEAISQSQYVIHTACPFYLTPTLESAQDAEEKLFIPAVSGTRNVLNSVKKYGQHIKRVVVTSSTGALIGFAERVFGQVYTEMDWNEKSTITNNPFAFSKTMAEREAWKWHQELVKTQDNDELNINKREKCTVELVSLNPVLILGPPLHLKYLNNYPNAMHQNDNLNSTESETLPSFQEYNAQVNLNFSCKLLYNLIMKSKMYPHDHSLGTTTKADGMSIVDVRDVARAHCLALTQPHVNGHRFILVSEKCQWIRMSRIICEHFPNLAVKPPLIIKDEMDEEEGLYKMLNFSNEKFLRAFSNQYNEFISADKTIIDTVQSFIEGGLIQ</sequence>
<protein>
    <recommendedName>
        <fullName evidence="3">NAD-dependent epimerase/dehydratase domain-containing protein</fullName>
    </recommendedName>
</protein>
<evidence type="ECO:0000313" key="4">
    <source>
        <dbReference type="EMBL" id="KAG2377525.1"/>
    </source>
</evidence>
<evidence type="ECO:0000256" key="2">
    <source>
        <dbReference type="ARBA" id="ARBA00023445"/>
    </source>
</evidence>
<evidence type="ECO:0000313" key="5">
    <source>
        <dbReference type="Proteomes" id="UP000816034"/>
    </source>
</evidence>
<gene>
    <name evidence="4" type="ORF">C9374_009041</name>
</gene>
<dbReference type="Proteomes" id="UP000816034">
    <property type="component" value="Unassembled WGS sequence"/>
</dbReference>
<dbReference type="InterPro" id="IPR036291">
    <property type="entry name" value="NAD(P)-bd_dom_sf"/>
</dbReference>
<keyword evidence="5" id="KW-1185">Reference proteome</keyword>
<comment type="caution">
    <text evidence="4">The sequence shown here is derived from an EMBL/GenBank/DDBJ whole genome shotgun (WGS) entry which is preliminary data.</text>
</comment>
<dbReference type="InterPro" id="IPR001509">
    <property type="entry name" value="Epimerase_deHydtase"/>
</dbReference>
<proteinExistence type="inferred from homology"/>
<evidence type="ECO:0000259" key="3">
    <source>
        <dbReference type="Pfam" id="PF01370"/>
    </source>
</evidence>
<feature type="domain" description="NAD-dependent epimerase/dehydratase" evidence="3">
    <location>
        <begin position="11"/>
        <end position="194"/>
    </location>
</feature>
<evidence type="ECO:0000256" key="1">
    <source>
        <dbReference type="ARBA" id="ARBA00023002"/>
    </source>
</evidence>
<organism evidence="4 5">
    <name type="scientific">Naegleria lovaniensis</name>
    <name type="common">Amoeba</name>
    <dbReference type="NCBI Taxonomy" id="51637"/>
    <lineage>
        <taxon>Eukaryota</taxon>
        <taxon>Discoba</taxon>
        <taxon>Heterolobosea</taxon>
        <taxon>Tetramitia</taxon>
        <taxon>Eutetramitia</taxon>
        <taxon>Vahlkampfiidae</taxon>
        <taxon>Naegleria</taxon>
    </lineage>
</organism>
<dbReference type="Pfam" id="PF01370">
    <property type="entry name" value="Epimerase"/>
    <property type="match status" value="1"/>
</dbReference>
<dbReference type="PANTHER" id="PTHR10366">
    <property type="entry name" value="NAD DEPENDENT EPIMERASE/DEHYDRATASE"/>
    <property type="match status" value="1"/>
</dbReference>